<evidence type="ECO:0000313" key="2">
    <source>
        <dbReference type="EMBL" id="WOB09364.1"/>
    </source>
</evidence>
<dbReference type="RefSeq" id="WP_316702319.1">
    <property type="nucleotide sequence ID" value="NZ_CP136336.1"/>
</dbReference>
<evidence type="ECO:0000313" key="3">
    <source>
        <dbReference type="Proteomes" id="UP001303946"/>
    </source>
</evidence>
<feature type="chain" id="PRO_5046763043" description="FecR protein domain-containing protein" evidence="1">
    <location>
        <begin position="25"/>
        <end position="305"/>
    </location>
</feature>
<proteinExistence type="predicted"/>
<feature type="signal peptide" evidence="1">
    <location>
        <begin position="1"/>
        <end position="24"/>
    </location>
</feature>
<protein>
    <recommendedName>
        <fullName evidence="4">FecR protein domain-containing protein</fullName>
    </recommendedName>
</protein>
<keyword evidence="1" id="KW-0732">Signal</keyword>
<sequence length="305" mass="32624">MKFVVWKSALALLGVLLTAAPAWAAALATATIADGEVQLVRAATRHALSEGVRLAKEDIVETTAKARFVRIEFADGVILDLGPESRALIAPKFSGERAKQASRFHLLRGTAKLTVPKPLAPAAGSFTIANTDITGVAKSAVFAAQGPELQVFAESGEVTLQERRAGKVAGKATVKNSEFYSRGADGKASTTPRPTGPFIQKLPRAFMDTLPSRAAAFASRDVPPKPLAEIAYAEAEPWLDAEGLRAYFVTRWKALAQNAAFRDGLAANMANHPEWDRILFPEKYLPKPAASMPVGHAPDPAYKKP</sequence>
<evidence type="ECO:0000256" key="1">
    <source>
        <dbReference type="SAM" id="SignalP"/>
    </source>
</evidence>
<accession>A0ABZ0CWL8</accession>
<dbReference type="Proteomes" id="UP001303946">
    <property type="component" value="Chromosome"/>
</dbReference>
<evidence type="ECO:0008006" key="4">
    <source>
        <dbReference type="Google" id="ProtNLM"/>
    </source>
</evidence>
<dbReference type="EMBL" id="CP136336">
    <property type="protein sequence ID" value="WOB09364.1"/>
    <property type="molecule type" value="Genomic_DNA"/>
</dbReference>
<name>A0ABZ0CWL8_9BURK</name>
<gene>
    <name evidence="2" type="ORF">RXV79_04715</name>
</gene>
<organism evidence="2 3">
    <name type="scientific">Piscinibacter gummiphilus</name>
    <dbReference type="NCBI Taxonomy" id="946333"/>
    <lineage>
        <taxon>Bacteria</taxon>
        <taxon>Pseudomonadati</taxon>
        <taxon>Pseudomonadota</taxon>
        <taxon>Betaproteobacteria</taxon>
        <taxon>Burkholderiales</taxon>
        <taxon>Sphaerotilaceae</taxon>
        <taxon>Piscinibacter</taxon>
    </lineage>
</organism>
<keyword evidence="3" id="KW-1185">Reference proteome</keyword>
<reference evidence="2 3" key="1">
    <citation type="submission" date="2023-10" db="EMBL/GenBank/DDBJ databases">
        <title>Bacteria for the degradation of biodegradable plastic PBAT(Polybutylene adipate terephthalate).</title>
        <authorList>
            <person name="Weon H.-Y."/>
            <person name="Yeon J."/>
        </authorList>
    </citation>
    <scope>NUCLEOTIDE SEQUENCE [LARGE SCALE GENOMIC DNA]</scope>
    <source>
        <strain evidence="2 3">SBD 7-3</strain>
    </source>
</reference>